<dbReference type="OrthoDB" id="673785at2"/>
<evidence type="ECO:0000256" key="2">
    <source>
        <dbReference type="ARBA" id="ARBA00022692"/>
    </source>
</evidence>
<evidence type="ECO:0000256" key="4">
    <source>
        <dbReference type="ARBA" id="ARBA00023136"/>
    </source>
</evidence>
<gene>
    <name evidence="7" type="ORF">SAMN04487908_12020</name>
</gene>
<feature type="transmembrane region" description="Helical" evidence="5">
    <location>
        <begin position="148"/>
        <end position="169"/>
    </location>
</feature>
<feature type="transmembrane region" description="Helical" evidence="5">
    <location>
        <begin position="12"/>
        <end position="30"/>
    </location>
</feature>
<evidence type="ECO:0000256" key="3">
    <source>
        <dbReference type="ARBA" id="ARBA00022989"/>
    </source>
</evidence>
<feature type="transmembrane region" description="Helical" evidence="5">
    <location>
        <begin position="123"/>
        <end position="141"/>
    </location>
</feature>
<dbReference type="Pfam" id="PF07291">
    <property type="entry name" value="MauE"/>
    <property type="match status" value="1"/>
</dbReference>
<evidence type="ECO:0000256" key="1">
    <source>
        <dbReference type="ARBA" id="ARBA00004141"/>
    </source>
</evidence>
<sequence>MTVQDKNSKIGKSIIIVTSYLFVLLFLYAATSKLLDFETFTVQLAQSPLLSAYAGVIAWMVPGIEIVIAVLLVFPRFRILALYACFTLMVMFTAYIYIILNFSDFIPCSCGGVLEKLSWTQHLIFNVVFIILAGVAVFFSLQEKPKKTLLLLATLAIIGVGIVTLLFVFSEKKMHRNNAFQRRYPHHPVEELQRFDIGYNSYYLAGNTKDSVYLGNTTAPLHVLVLTRELQDSIHRSIQVPNSNIPFKSLKIVIEDTLFYIMDGSVPLILKGETKSLTGTTSYKLTQEFLRVKHINKDDFVVRTFDNHTTANVLGKITIGDTIASYLHPDLLIAHDDPFFDTDGLLLYNHQLHKIIYVYFYRNEFVVANTDFSLDYIGKTIDTISHPQLDVRTITSKNERKMGKNPIFVNLRASSYGEYLFIQSDRLGKHESEEVIKSASIIDVYNLNNQTYLFSFYLYHSGLKKLHEFRVDGSSLYALIDTYLIQYKLKEEHFKPLKKTKDTI</sequence>
<dbReference type="STRING" id="797419.SAMN05216556_12053"/>
<organism evidence="7 8">
    <name type="scientific">Aequorivita viscosa</name>
    <dbReference type="NCBI Taxonomy" id="797419"/>
    <lineage>
        <taxon>Bacteria</taxon>
        <taxon>Pseudomonadati</taxon>
        <taxon>Bacteroidota</taxon>
        <taxon>Flavobacteriia</taxon>
        <taxon>Flavobacteriales</taxon>
        <taxon>Flavobacteriaceae</taxon>
        <taxon>Aequorivita</taxon>
    </lineage>
</organism>
<protein>
    <submittedName>
        <fullName evidence="7">Uncharacterized membrane protein YphA, DoxX/SURF4 family</fullName>
    </submittedName>
</protein>
<comment type="subcellular location">
    <subcellularLocation>
        <location evidence="1">Membrane</location>
        <topology evidence="1">Multi-pass membrane protein</topology>
    </subcellularLocation>
</comment>
<evidence type="ECO:0000313" key="8">
    <source>
        <dbReference type="Proteomes" id="UP000184172"/>
    </source>
</evidence>
<dbReference type="AlphaFoldDB" id="A0A1M6KF66"/>
<evidence type="ECO:0000313" key="7">
    <source>
        <dbReference type="EMBL" id="SHJ57517.1"/>
    </source>
</evidence>
<feature type="transmembrane region" description="Helical" evidence="5">
    <location>
        <begin position="81"/>
        <end position="103"/>
    </location>
</feature>
<feature type="transmembrane region" description="Helical" evidence="5">
    <location>
        <begin position="50"/>
        <end position="74"/>
    </location>
</feature>
<feature type="domain" description="Methylamine utilisation protein MauE" evidence="6">
    <location>
        <begin position="13"/>
        <end position="138"/>
    </location>
</feature>
<proteinExistence type="predicted"/>
<reference evidence="8" key="1">
    <citation type="submission" date="2016-11" db="EMBL/GenBank/DDBJ databases">
        <authorList>
            <person name="Varghese N."/>
            <person name="Submissions S."/>
        </authorList>
    </citation>
    <scope>NUCLEOTIDE SEQUENCE [LARGE SCALE GENOMIC DNA]</scope>
    <source>
        <strain evidence="8">DSM 26349</strain>
    </source>
</reference>
<keyword evidence="4 5" id="KW-0472">Membrane</keyword>
<dbReference type="Proteomes" id="UP000184172">
    <property type="component" value="Unassembled WGS sequence"/>
</dbReference>
<keyword evidence="2 5" id="KW-0812">Transmembrane</keyword>
<evidence type="ECO:0000256" key="5">
    <source>
        <dbReference type="SAM" id="Phobius"/>
    </source>
</evidence>
<dbReference type="GO" id="GO:0016020">
    <property type="term" value="C:membrane"/>
    <property type="evidence" value="ECO:0007669"/>
    <property type="project" value="UniProtKB-SubCell"/>
</dbReference>
<dbReference type="EMBL" id="FQYV01000020">
    <property type="protein sequence ID" value="SHJ57517.1"/>
    <property type="molecule type" value="Genomic_DNA"/>
</dbReference>
<keyword evidence="8" id="KW-1185">Reference proteome</keyword>
<accession>A0A1M6KF66</accession>
<evidence type="ECO:0000259" key="6">
    <source>
        <dbReference type="Pfam" id="PF07291"/>
    </source>
</evidence>
<dbReference type="InterPro" id="IPR009908">
    <property type="entry name" value="Methylamine_util_MauE"/>
</dbReference>
<name>A0A1M6KF66_9FLAO</name>
<dbReference type="GO" id="GO:0030416">
    <property type="term" value="P:methylamine metabolic process"/>
    <property type="evidence" value="ECO:0007669"/>
    <property type="project" value="InterPro"/>
</dbReference>
<keyword evidence="3 5" id="KW-1133">Transmembrane helix</keyword>
<dbReference type="RefSeq" id="WP_073219720.1">
    <property type="nucleotide sequence ID" value="NZ_FNNS01000020.1"/>
</dbReference>